<dbReference type="GO" id="GO:0008374">
    <property type="term" value="F:O-acyltransferase activity"/>
    <property type="evidence" value="ECO:0007669"/>
    <property type="project" value="InterPro"/>
</dbReference>
<evidence type="ECO:0000256" key="7">
    <source>
        <dbReference type="ARBA" id="ARBA00023136"/>
    </source>
</evidence>
<keyword evidence="6 8" id="KW-1133">Transmembrane helix</keyword>
<evidence type="ECO:0000256" key="3">
    <source>
        <dbReference type="ARBA" id="ARBA00007282"/>
    </source>
</evidence>
<proteinExistence type="inferred from homology"/>
<reference evidence="10 11" key="1">
    <citation type="submission" date="2019-03" db="EMBL/GenBank/DDBJ databases">
        <title>Sequencing 23 genomes of Wallemia ichthyophaga.</title>
        <authorList>
            <person name="Gostincar C."/>
        </authorList>
    </citation>
    <scope>NUCLEOTIDE SEQUENCE [LARGE SCALE GENOMIC DNA]</scope>
    <source>
        <strain evidence="10 11">EXF-8621</strain>
    </source>
</reference>
<feature type="transmembrane region" description="Helical" evidence="8">
    <location>
        <begin position="302"/>
        <end position="323"/>
    </location>
</feature>
<protein>
    <recommendedName>
        <fullName evidence="9">Wax synthase domain-containing protein</fullName>
    </recommendedName>
</protein>
<dbReference type="AlphaFoldDB" id="A0A4T0HSE0"/>
<evidence type="ECO:0000313" key="11">
    <source>
        <dbReference type="Proteomes" id="UP000306954"/>
    </source>
</evidence>
<organism evidence="10 11">
    <name type="scientific">Wallemia ichthyophaga</name>
    <dbReference type="NCBI Taxonomy" id="245174"/>
    <lineage>
        <taxon>Eukaryota</taxon>
        <taxon>Fungi</taxon>
        <taxon>Dikarya</taxon>
        <taxon>Basidiomycota</taxon>
        <taxon>Wallemiomycotina</taxon>
        <taxon>Wallemiomycetes</taxon>
        <taxon>Wallemiales</taxon>
        <taxon>Wallemiaceae</taxon>
        <taxon>Wallemia</taxon>
    </lineage>
</organism>
<comment type="similarity">
    <text evidence="3">Belongs to the wax synthase family.</text>
</comment>
<dbReference type="Pfam" id="PF13813">
    <property type="entry name" value="MBOAT_2"/>
    <property type="match status" value="1"/>
</dbReference>
<feature type="domain" description="Wax synthase" evidence="9">
    <location>
        <begin position="224"/>
        <end position="315"/>
    </location>
</feature>
<dbReference type="InterPro" id="IPR032805">
    <property type="entry name" value="Wax_synthase_dom"/>
</dbReference>
<keyword evidence="7 8" id="KW-0472">Membrane</keyword>
<keyword evidence="5 8" id="KW-0812">Transmembrane</keyword>
<dbReference type="Proteomes" id="UP000306954">
    <property type="component" value="Unassembled WGS sequence"/>
</dbReference>
<comment type="caution">
    <text evidence="10">The sequence shown here is derived from an EMBL/GenBank/DDBJ whole genome shotgun (WGS) entry which is preliminary data.</text>
</comment>
<evidence type="ECO:0000256" key="6">
    <source>
        <dbReference type="ARBA" id="ARBA00022989"/>
    </source>
</evidence>
<dbReference type="InterPro" id="IPR044851">
    <property type="entry name" value="Wax_synthase"/>
</dbReference>
<dbReference type="EMBL" id="SPOF01000005">
    <property type="protein sequence ID" value="TIB15980.1"/>
    <property type="molecule type" value="Genomic_DNA"/>
</dbReference>
<comment type="pathway">
    <text evidence="2">Secondary metabolite biosynthesis.</text>
</comment>
<evidence type="ECO:0000259" key="9">
    <source>
        <dbReference type="Pfam" id="PF13813"/>
    </source>
</evidence>
<evidence type="ECO:0000256" key="4">
    <source>
        <dbReference type="ARBA" id="ARBA00022679"/>
    </source>
</evidence>
<dbReference type="PANTHER" id="PTHR31595">
    <property type="entry name" value="LONG-CHAIN-ALCOHOL O-FATTY-ACYLTRANSFERASE 3-RELATED"/>
    <property type="match status" value="1"/>
</dbReference>
<dbReference type="PANTHER" id="PTHR31595:SF57">
    <property type="entry name" value="OS04G0481900 PROTEIN"/>
    <property type="match status" value="1"/>
</dbReference>
<evidence type="ECO:0000256" key="1">
    <source>
        <dbReference type="ARBA" id="ARBA00004141"/>
    </source>
</evidence>
<feature type="transmembrane region" description="Helical" evidence="8">
    <location>
        <begin position="335"/>
        <end position="356"/>
    </location>
</feature>
<evidence type="ECO:0000256" key="8">
    <source>
        <dbReference type="SAM" id="Phobius"/>
    </source>
</evidence>
<evidence type="ECO:0000313" key="10">
    <source>
        <dbReference type="EMBL" id="TIB15980.1"/>
    </source>
</evidence>
<evidence type="ECO:0000256" key="5">
    <source>
        <dbReference type="ARBA" id="ARBA00022692"/>
    </source>
</evidence>
<comment type="subcellular location">
    <subcellularLocation>
        <location evidence="1">Membrane</location>
        <topology evidence="1">Multi-pass membrane protein</topology>
    </subcellularLocation>
</comment>
<keyword evidence="4" id="KW-0808">Transferase</keyword>
<gene>
    <name evidence="10" type="ORF">E3P90_00639</name>
</gene>
<accession>A0A4T0HSE0</accession>
<dbReference type="GO" id="GO:0006629">
    <property type="term" value="P:lipid metabolic process"/>
    <property type="evidence" value="ECO:0007669"/>
    <property type="project" value="InterPro"/>
</dbReference>
<dbReference type="GO" id="GO:0016020">
    <property type="term" value="C:membrane"/>
    <property type="evidence" value="ECO:0007669"/>
    <property type="project" value="UniProtKB-SubCell"/>
</dbReference>
<name>A0A4T0HSE0_WALIC</name>
<evidence type="ECO:0000256" key="2">
    <source>
        <dbReference type="ARBA" id="ARBA00005179"/>
    </source>
</evidence>
<sequence>MLQELVKIAHYAPTLPIHNYYAALVLPLQARLLVAPPSSLNTWLRTVLLCTNICVAFLGESKINQDDFIAGYNYNLFMGVCCMHSVHLTFTTRSRIDAHKVDSSSKRYHSDLGWSGAFEMLTNFRGIGMNWGVPSEKLPAVYKHFVTDTLFEMLKHHVIHVTSTAAILRLSQYNPDEVMGRDVAITVAFYALAWSGLNLTYSIVSLCVYTLTKLLGLPFDKSRWPPLFDNVITSDNVRTFWNNKWQCLFRRHFIMCGYKPAFNLINALSVPGDIPHYCGLMGAFTVSGLIHELCLRSTSRTIFMDGTFPTFGFFIIQALAIILENEFYKYTGRRVSGIFGRLWFAFIVIFTAIPMAR</sequence>